<comment type="similarity">
    <text evidence="2">Belongs to the alkaline ceramidase family.</text>
</comment>
<keyword evidence="5 10" id="KW-1133">Transmembrane helix</keyword>
<feature type="binding site" evidence="8">
    <location>
        <position position="85"/>
    </location>
    <ligand>
        <name>Zn(2+)</name>
        <dbReference type="ChEBI" id="CHEBI:29105"/>
        <note>catalytic</note>
    </ligand>
</feature>
<keyword evidence="7" id="KW-0479">Metal-binding</keyword>
<evidence type="ECO:0000256" key="5">
    <source>
        <dbReference type="ARBA" id="ARBA00022989"/>
    </source>
</evidence>
<dbReference type="GO" id="GO:0046872">
    <property type="term" value="F:metal ion binding"/>
    <property type="evidence" value="ECO:0007669"/>
    <property type="project" value="UniProtKB-KW"/>
</dbReference>
<dbReference type="PANTHER" id="PTHR46187">
    <property type="entry name" value="ALKALINE CERAMIDASE 3"/>
    <property type="match status" value="1"/>
</dbReference>
<keyword evidence="12" id="KW-1185">Reference proteome</keyword>
<evidence type="ECO:0000256" key="10">
    <source>
        <dbReference type="SAM" id="Phobius"/>
    </source>
</evidence>
<gene>
    <name evidence="11" type="ORF">K437DRAFT_251331</name>
</gene>
<dbReference type="Proteomes" id="UP000027361">
    <property type="component" value="Unassembled WGS sequence"/>
</dbReference>
<feature type="compositionally biased region" description="Low complexity" evidence="9">
    <location>
        <begin position="189"/>
        <end position="215"/>
    </location>
</feature>
<feature type="region of interest" description="Disordered" evidence="9">
    <location>
        <begin position="189"/>
        <end position="218"/>
    </location>
</feature>
<evidence type="ECO:0000256" key="4">
    <source>
        <dbReference type="ARBA" id="ARBA00022801"/>
    </source>
</evidence>
<keyword evidence="8" id="KW-0862">Zinc</keyword>
<dbReference type="GO" id="GO:0005789">
    <property type="term" value="C:endoplasmic reticulum membrane"/>
    <property type="evidence" value="ECO:0007669"/>
    <property type="project" value="TreeGrafter"/>
</dbReference>
<dbReference type="RefSeq" id="XP_013240699.1">
    <property type="nucleotide sequence ID" value="XM_013385245.1"/>
</dbReference>
<dbReference type="GO" id="GO:0016811">
    <property type="term" value="F:hydrolase activity, acting on carbon-nitrogen (but not peptide) bonds, in linear amides"/>
    <property type="evidence" value="ECO:0007669"/>
    <property type="project" value="InterPro"/>
</dbReference>
<dbReference type="EMBL" id="JMSN01000119">
    <property type="protein sequence ID" value="KDN38387.1"/>
    <property type="molecule type" value="Genomic_DNA"/>
</dbReference>
<dbReference type="STRING" id="1037660.A0A066V9J1"/>
<dbReference type="InParanoid" id="A0A066V9J1"/>
<feature type="binding site" evidence="7">
    <location>
        <position position="37"/>
    </location>
    <ligand>
        <name>Ca(2+)</name>
        <dbReference type="ChEBI" id="CHEBI:29108"/>
    </ligand>
</feature>
<dbReference type="AlphaFoldDB" id="A0A066V9J1"/>
<feature type="binding site" evidence="7">
    <location>
        <position position="26"/>
    </location>
    <ligand>
        <name>Ca(2+)</name>
        <dbReference type="ChEBI" id="CHEBI:29108"/>
    </ligand>
</feature>
<evidence type="ECO:0000313" key="12">
    <source>
        <dbReference type="Proteomes" id="UP000027361"/>
    </source>
</evidence>
<name>A0A066V9J1_TILAU</name>
<proteinExistence type="inferred from homology"/>
<feature type="transmembrane region" description="Helical" evidence="10">
    <location>
        <begin position="68"/>
        <end position="88"/>
    </location>
</feature>
<evidence type="ECO:0000256" key="1">
    <source>
        <dbReference type="ARBA" id="ARBA00004141"/>
    </source>
</evidence>
<evidence type="ECO:0000256" key="8">
    <source>
        <dbReference type="PIRSR" id="PIRSR608901-2"/>
    </source>
</evidence>
<evidence type="ECO:0000256" key="9">
    <source>
        <dbReference type="SAM" id="MobiDB-lite"/>
    </source>
</evidence>
<feature type="transmembrane region" description="Helical" evidence="10">
    <location>
        <begin position="94"/>
        <end position="112"/>
    </location>
</feature>
<feature type="transmembrane region" description="Helical" evidence="10">
    <location>
        <begin position="241"/>
        <end position="258"/>
    </location>
</feature>
<comment type="caution">
    <text evidence="11">The sequence shown here is derived from an EMBL/GenBank/DDBJ whole genome shotgun (WGS) entry which is preliminary data.</text>
</comment>
<feature type="binding site" evidence="8">
    <location>
        <position position="288"/>
    </location>
    <ligand>
        <name>Zn(2+)</name>
        <dbReference type="ChEBI" id="CHEBI:29105"/>
        <note>catalytic</note>
    </ligand>
</feature>
<comment type="cofactor">
    <cofactor evidence="8">
        <name>Zn(2+)</name>
        <dbReference type="ChEBI" id="CHEBI:29105"/>
    </cofactor>
</comment>
<reference evidence="11 12" key="1">
    <citation type="submission" date="2014-05" db="EMBL/GenBank/DDBJ databases">
        <title>Draft genome sequence of a rare smut relative, Tilletiaria anomala UBC 951.</title>
        <authorList>
            <consortium name="DOE Joint Genome Institute"/>
            <person name="Toome M."/>
            <person name="Kuo A."/>
            <person name="Henrissat B."/>
            <person name="Lipzen A."/>
            <person name="Tritt A."/>
            <person name="Yoshinaga Y."/>
            <person name="Zane M."/>
            <person name="Barry K."/>
            <person name="Grigoriev I.V."/>
            <person name="Spatafora J.W."/>
            <person name="Aimea M.C."/>
        </authorList>
    </citation>
    <scope>NUCLEOTIDE SEQUENCE [LARGE SCALE GENOMIC DNA]</scope>
    <source>
        <strain evidence="11 12">UBC 951</strain>
    </source>
</reference>
<evidence type="ECO:0000256" key="6">
    <source>
        <dbReference type="ARBA" id="ARBA00023136"/>
    </source>
</evidence>
<sequence length="353" mass="38890">MAFIAKDWPLPRGIYGDITSTLYWCEEKFRWSKYVAEPINTFTNGFFVLLSIYGAIQVKRERLLDRFFWCQLGITLVGIGSALFHGTLKYEAQLLDELPMIYVSALNTYVVLETSRRGAPARYGVLLPASLFALVLFITVAYAINNNPVFHQVAYASIQAASTIQVVYLLNSKSSPLAKATQIEESAAAASSRMTTRSGSAKANGATNGAANDSAKASAGMSRDNATAIAGPARLREARRLYTLGAIVFMTGFAIWNVDNIYCSFLRSTRNTLRAHGLGFLTPLLQGHGWWHIFTGVGAYQLVVSSSFLMMSMKESPENFELRKGSLLGLGWLAPTVKRVHEWDGEVPTTKNQ</sequence>
<feature type="transmembrane region" description="Helical" evidence="10">
    <location>
        <begin position="150"/>
        <end position="170"/>
    </location>
</feature>
<feature type="binding site" evidence="8">
    <location>
        <position position="292"/>
    </location>
    <ligand>
        <name>Zn(2+)</name>
        <dbReference type="ChEBI" id="CHEBI:29105"/>
        <note>catalytic</note>
    </ligand>
</feature>
<protein>
    <submittedName>
        <fullName evidence="11">Alkaline phytoceramidase</fullName>
    </submittedName>
</protein>
<keyword evidence="4" id="KW-0378">Hydrolase</keyword>
<feature type="transmembrane region" description="Helical" evidence="10">
    <location>
        <begin position="39"/>
        <end position="56"/>
    </location>
</feature>
<dbReference type="GO" id="GO:0046513">
    <property type="term" value="P:ceramide biosynthetic process"/>
    <property type="evidence" value="ECO:0007669"/>
    <property type="project" value="TreeGrafter"/>
</dbReference>
<dbReference type="InterPro" id="IPR008901">
    <property type="entry name" value="ACER"/>
</dbReference>
<organism evidence="11 12">
    <name type="scientific">Tilletiaria anomala (strain ATCC 24038 / CBS 436.72 / UBC 951)</name>
    <dbReference type="NCBI Taxonomy" id="1037660"/>
    <lineage>
        <taxon>Eukaryota</taxon>
        <taxon>Fungi</taxon>
        <taxon>Dikarya</taxon>
        <taxon>Basidiomycota</taxon>
        <taxon>Ustilaginomycotina</taxon>
        <taxon>Exobasidiomycetes</taxon>
        <taxon>Georgefischeriales</taxon>
        <taxon>Tilletiariaceae</taxon>
        <taxon>Tilletiaria</taxon>
    </lineage>
</organism>
<feature type="binding site" evidence="7">
    <location>
        <position position="24"/>
    </location>
    <ligand>
        <name>Ca(2+)</name>
        <dbReference type="ChEBI" id="CHEBI:29108"/>
    </ligand>
</feature>
<dbReference type="PANTHER" id="PTHR46187:SF3">
    <property type="entry name" value="ALKALINE CERAMIDASE 3"/>
    <property type="match status" value="1"/>
</dbReference>
<dbReference type="OrthoDB" id="187171at2759"/>
<evidence type="ECO:0000313" key="11">
    <source>
        <dbReference type="EMBL" id="KDN38387.1"/>
    </source>
</evidence>
<evidence type="ECO:0000256" key="7">
    <source>
        <dbReference type="PIRSR" id="PIRSR608901-1"/>
    </source>
</evidence>
<feature type="transmembrane region" description="Helical" evidence="10">
    <location>
        <begin position="290"/>
        <end position="311"/>
    </location>
</feature>
<dbReference type="Pfam" id="PF05875">
    <property type="entry name" value="Ceramidase"/>
    <property type="match status" value="1"/>
</dbReference>
<dbReference type="GO" id="GO:0046514">
    <property type="term" value="P:ceramide catabolic process"/>
    <property type="evidence" value="ECO:0007669"/>
    <property type="project" value="TreeGrafter"/>
</dbReference>
<keyword evidence="7" id="KW-0106">Calcium</keyword>
<evidence type="ECO:0000256" key="2">
    <source>
        <dbReference type="ARBA" id="ARBA00009780"/>
    </source>
</evidence>
<feature type="transmembrane region" description="Helical" evidence="10">
    <location>
        <begin position="124"/>
        <end position="144"/>
    </location>
</feature>
<dbReference type="HOGENOM" id="CLU_063293_3_0_1"/>
<dbReference type="GeneID" id="25263387"/>
<keyword evidence="6 10" id="KW-0472">Membrane</keyword>
<evidence type="ECO:0000256" key="3">
    <source>
        <dbReference type="ARBA" id="ARBA00022692"/>
    </source>
</evidence>
<accession>A0A066V9J1</accession>
<dbReference type="OMA" id="SIDWCEL"/>
<comment type="subcellular location">
    <subcellularLocation>
        <location evidence="1">Membrane</location>
        <topology evidence="1">Multi-pass membrane protein</topology>
    </subcellularLocation>
</comment>
<keyword evidence="3 10" id="KW-0812">Transmembrane</keyword>